<feature type="domain" description="Glycosyl transferase family 1" evidence="2">
    <location>
        <begin position="239"/>
        <end position="401"/>
    </location>
</feature>
<accession>A0A2X4WYP6</accession>
<dbReference type="GO" id="GO:0009103">
    <property type="term" value="P:lipopolysaccharide biosynthetic process"/>
    <property type="evidence" value="ECO:0007669"/>
    <property type="project" value="TreeGrafter"/>
</dbReference>
<dbReference type="InterPro" id="IPR028098">
    <property type="entry name" value="Glyco_trans_4-like_N"/>
</dbReference>
<protein>
    <submittedName>
        <fullName evidence="4">Glycosyltransferase</fullName>
    </submittedName>
</protein>
<reference evidence="4 5" key="1">
    <citation type="submission" date="2018-06" db="EMBL/GenBank/DDBJ databases">
        <authorList>
            <consortium name="Pathogen Informatics"/>
            <person name="Doyle S."/>
        </authorList>
    </citation>
    <scope>NUCLEOTIDE SEQUENCE [LARGE SCALE GENOMIC DNA]</scope>
    <source>
        <strain evidence="4 5">NCTC4824</strain>
    </source>
</reference>
<dbReference type="STRING" id="1348624.GCA_001591545_03129"/>
<dbReference type="CDD" id="cd03794">
    <property type="entry name" value="GT4_WbuB-like"/>
    <property type="match status" value="1"/>
</dbReference>
<dbReference type="Pfam" id="PF13439">
    <property type="entry name" value="Glyco_transf_4"/>
    <property type="match status" value="1"/>
</dbReference>
<dbReference type="PANTHER" id="PTHR46401">
    <property type="entry name" value="GLYCOSYLTRANSFERASE WBBK-RELATED"/>
    <property type="match status" value="1"/>
</dbReference>
<dbReference type="GO" id="GO:0016757">
    <property type="term" value="F:glycosyltransferase activity"/>
    <property type="evidence" value="ECO:0007669"/>
    <property type="project" value="InterPro"/>
</dbReference>
<evidence type="ECO:0000259" key="3">
    <source>
        <dbReference type="Pfam" id="PF13439"/>
    </source>
</evidence>
<dbReference type="InterPro" id="IPR001296">
    <property type="entry name" value="Glyco_trans_1"/>
</dbReference>
<dbReference type="Gene3D" id="3.40.50.2000">
    <property type="entry name" value="Glycogen Phosphorylase B"/>
    <property type="match status" value="2"/>
</dbReference>
<proteinExistence type="predicted"/>
<name>A0A2X4WYP6_LEDLE</name>
<gene>
    <name evidence="4" type="ORF">NCTC4824_03804</name>
</gene>
<dbReference type="RefSeq" id="WP_231955857.1">
    <property type="nucleotide sequence ID" value="NZ_CBCSGM010000004.1"/>
</dbReference>
<keyword evidence="5" id="KW-1185">Reference proteome</keyword>
<organism evidence="4 5">
    <name type="scientific">Lederbergia lenta</name>
    <name type="common">Bacillus lentus</name>
    <dbReference type="NCBI Taxonomy" id="1467"/>
    <lineage>
        <taxon>Bacteria</taxon>
        <taxon>Bacillati</taxon>
        <taxon>Bacillota</taxon>
        <taxon>Bacilli</taxon>
        <taxon>Bacillales</taxon>
        <taxon>Bacillaceae</taxon>
        <taxon>Lederbergia</taxon>
    </lineage>
</organism>
<dbReference type="AlphaFoldDB" id="A0A2X4WYP6"/>
<dbReference type="Pfam" id="PF00534">
    <property type="entry name" value="Glycos_transf_1"/>
    <property type="match status" value="1"/>
</dbReference>
<dbReference type="SUPFAM" id="SSF53756">
    <property type="entry name" value="UDP-Glycosyltransferase/glycogen phosphorylase"/>
    <property type="match status" value="1"/>
</dbReference>
<evidence type="ECO:0000313" key="5">
    <source>
        <dbReference type="Proteomes" id="UP000249134"/>
    </source>
</evidence>
<dbReference type="KEGG" id="blen:NCTC4824_03804"/>
<keyword evidence="1 4" id="KW-0808">Transferase</keyword>
<dbReference type="EMBL" id="LS483476">
    <property type="protein sequence ID" value="SQI62830.1"/>
    <property type="molecule type" value="Genomic_DNA"/>
</dbReference>
<evidence type="ECO:0000259" key="2">
    <source>
        <dbReference type="Pfam" id="PF00534"/>
    </source>
</evidence>
<sequence>MNEKLINKNIWIFHHYATPPTMNGFIRPFNFGLNLKNSGYKVTVFSASYLHFSDINLIEDGSLFTLNNETEIPFVFVNTPTSANKGIKRVLNMLQYYKNLFKTVKKYSKNRGKPDLIIASSPHPLAMVAGIKIAKKYGVPCICEIRDFWPEVFFMGGSLKEKSFLGKLLLKGEYWIYKKADALIFLKEGDTDYLKDRMWTKEKGGDLDLKKCHYINNGVDIQAFKQEINNQVIEDQDLINSKFKVVYTGAIRPVNNVGNILDAAKILKGHNNIQFLIYGDGNQLEILKKRVHDEGLRNVKFKGYVDKQYIPYVLSKSSVNILNYSQSKYNWSRGNSSNKMFEYMASGKPIISTVIMGYCPLKKYNCGISVETDKPEDLAKAIMQIYDMPKESYIQMSENAKLGAEDFDYKKLTKKLITVMENVIS</sequence>
<dbReference type="PANTHER" id="PTHR46401:SF2">
    <property type="entry name" value="GLYCOSYLTRANSFERASE WBBK-RELATED"/>
    <property type="match status" value="1"/>
</dbReference>
<evidence type="ECO:0000313" key="4">
    <source>
        <dbReference type="EMBL" id="SQI62830.1"/>
    </source>
</evidence>
<feature type="domain" description="Glycosyltransferase subfamily 4-like N-terminal" evidence="3">
    <location>
        <begin position="34"/>
        <end position="222"/>
    </location>
</feature>
<evidence type="ECO:0000256" key="1">
    <source>
        <dbReference type="ARBA" id="ARBA00022679"/>
    </source>
</evidence>
<dbReference type="Proteomes" id="UP000249134">
    <property type="component" value="Chromosome 1"/>
</dbReference>